<dbReference type="OMA" id="YHYITEA"/>
<keyword evidence="2" id="KW-0539">Nucleus</keyword>
<sequence>MYAISAINESENSKSRLEPLAPTKEAQESHLTKLYQDALSSLQSGDLANARSLFQAIIQDPLSIKSQRGKSDAMLHLRFLTYRNLAETYVKQGPEFSAEGLHYYLQAVAIDDKDVVLWNRLGTLACSLGKLNIARKAFEQGLHCSPRHWSCMEKLVEVLIAIGDETGCISVVKRLLKFHPSHPRALHIKSVIEGKHHGTGIAGMDGLEPTHTNLSFQRKRKLDVVPDTSKRKKRKQYSVQLTLQEPSWLLLVKATLESLQNRQHGKVLKSEELKEKNGCYLANSRVFFSVQGPDGGSSGQTSAKLTDDLLLNNSGCDTVSLAEKISPSKLSEVEDSHAHERRSTRLRSRIKGEEAVADCPKSLTQLLEPFIIDSSRLEVEVDPEASVITHCERVDGSLAYAASASSSSPEGSASCVTVEAREVTQFMQDYANNSGLYHVGHAILERVSSSGIDWKEQSELLLELEKYTRHWGNGRSSRCNLFLAELYLDAASSSAEPGKLLDHCNYNICRVIEWSALEVDWDQENNALRSSSIERDAGWIFWARFHWVYGRYCMLAGNPKKGFSEFRKCLCLLQAQRERYTAIVLPHCKMDKRISLEMAEQKLYEFEVGDLLKNTVAKLDKEEKYLELIKVLEPALFSDRASKTFSGKCTDAMQSQEFKALGMLISACQRVKPANFVIQLKCHLKRLEIFCHCAGVFVKPDDDLSLSPGSAASGEMDDDRAKELRTWSKKIAEEVRLLSRCAAALKKADSSRHVDLPLGRLQNALLAVLIHFGSGFSCRKHSNSSLSENLETSFFVDAAIAFCRVQQLHPALPVEQQVGLLVTVHDILADRGVCAAGASCDEGEGSFLKMAIKHLLSLEVMLKQRDAESENARTQESTATSGSVRRSESLTDLSEKKICESEDLERRKAGGLDKALDQCFFCLYGLNLKSDLESGASSDLAFHKTPSGGDFQSKEQCAAVLQYVLPYAKACSKTGLGKLRKVLQAVRKQFPQPPSNILVGNAVDAFMDDLSFDEDKFSEMVINRTNVDELVSFAFPKQEENPATAVVIYSTPTEEPKSEEAEANTQSYVEVYQNLYFLLSQVEETSPTDRSPGFVFTKEGEEFFEHVSSLFKYDLLYNMLRFESWHKLAGIYDEEVDLLLNDGSKNVNVLEWRKNARLTSRVETSRRRSRRCLLMSLALAPQAKHEFQIHELLALVYYETLQNTVPSYDQRSHVQKKDALWTSRCLNAIKHCEIAYSLRPDWTHLLYLGKLSEKLEKPSEESFSLYKRAIELNPSAVDSLYRLHRSRLKLLCKGRYHDMQIIETVAKFCYSSSTEELVNSKLKQPDEQVGNEEAYQSDIATAWRALFKDCISAMQACTDGELKHFHKARFCIAQGLYCRAEEQDWERAKEELAFCFRSSRSLFTINMWELDGVIKKNKRKATGHTYAKKTLELGLPESSRKFITCVRKYLLLYFVLCEKAGDYVTLERAYSTLRIDKRFSICLEDIASAALSSYVHALGATITQAESSSSSSFSSLQGLLERMFNLFMDHGIWWAETSESEGQEVAVYCYIHRYLHYLENDCRVDALELVNERIRKRFKHQKLSNPHFSQICRHATVAWCRALCSALASVTPLERLPDHTPQLIVDLQYDVLLFSPYDADTTSKISQVSPSPAAARAEESAAPPASAAYISRIKAVPIVQVSPDNAEKAHSYLRATFVFYREVTSGPFPSGINLFMASPLGAASTEPAAGIQAIPGFDPLDLSTPRKLLLWAFALVHGRAASIADVVKRGSRNGLLPRLPRPLTYHRRKSWRAP</sequence>
<evidence type="ECO:0000256" key="3">
    <source>
        <dbReference type="SAM" id="MobiDB-lite"/>
    </source>
</evidence>
<reference evidence="4 5" key="1">
    <citation type="journal article" date="2011" name="Science">
        <title>The Selaginella genome identifies genetic changes associated with the evolution of vascular plants.</title>
        <authorList>
            <person name="Banks J.A."/>
            <person name="Nishiyama T."/>
            <person name="Hasebe M."/>
            <person name="Bowman J.L."/>
            <person name="Gribskov M."/>
            <person name="dePamphilis C."/>
            <person name="Albert V.A."/>
            <person name="Aono N."/>
            <person name="Aoyama T."/>
            <person name="Ambrose B.A."/>
            <person name="Ashton N.W."/>
            <person name="Axtell M.J."/>
            <person name="Barker E."/>
            <person name="Barker M.S."/>
            <person name="Bennetzen J.L."/>
            <person name="Bonawitz N.D."/>
            <person name="Chapple C."/>
            <person name="Cheng C."/>
            <person name="Correa L.G."/>
            <person name="Dacre M."/>
            <person name="DeBarry J."/>
            <person name="Dreyer I."/>
            <person name="Elias M."/>
            <person name="Engstrom E.M."/>
            <person name="Estelle M."/>
            <person name="Feng L."/>
            <person name="Finet C."/>
            <person name="Floyd S.K."/>
            <person name="Frommer W.B."/>
            <person name="Fujita T."/>
            <person name="Gramzow L."/>
            <person name="Gutensohn M."/>
            <person name="Harholt J."/>
            <person name="Hattori M."/>
            <person name="Heyl A."/>
            <person name="Hirai T."/>
            <person name="Hiwatashi Y."/>
            <person name="Ishikawa M."/>
            <person name="Iwata M."/>
            <person name="Karol K.G."/>
            <person name="Koehler B."/>
            <person name="Kolukisaoglu U."/>
            <person name="Kubo M."/>
            <person name="Kurata T."/>
            <person name="Lalonde S."/>
            <person name="Li K."/>
            <person name="Li Y."/>
            <person name="Litt A."/>
            <person name="Lyons E."/>
            <person name="Manning G."/>
            <person name="Maruyama T."/>
            <person name="Michael T.P."/>
            <person name="Mikami K."/>
            <person name="Miyazaki S."/>
            <person name="Morinaga S."/>
            <person name="Murata T."/>
            <person name="Mueller-Roeber B."/>
            <person name="Nelson D.R."/>
            <person name="Obara M."/>
            <person name="Oguri Y."/>
            <person name="Olmstead R.G."/>
            <person name="Onodera N."/>
            <person name="Petersen B.L."/>
            <person name="Pils B."/>
            <person name="Prigge M."/>
            <person name="Rensing S.A."/>
            <person name="Riano-Pachon D.M."/>
            <person name="Roberts A.W."/>
            <person name="Sato Y."/>
            <person name="Scheller H.V."/>
            <person name="Schulz B."/>
            <person name="Schulz C."/>
            <person name="Shakirov E.V."/>
            <person name="Shibagaki N."/>
            <person name="Shinohara N."/>
            <person name="Shippen D.E."/>
            <person name="Soerensen I."/>
            <person name="Sotooka R."/>
            <person name="Sugimoto N."/>
            <person name="Sugita M."/>
            <person name="Sumikawa N."/>
            <person name="Tanurdzic M."/>
            <person name="Theissen G."/>
            <person name="Ulvskov P."/>
            <person name="Wakazuki S."/>
            <person name="Weng J.K."/>
            <person name="Willats W.W."/>
            <person name="Wipf D."/>
            <person name="Wolf P.G."/>
            <person name="Yang L."/>
            <person name="Zimmer A.D."/>
            <person name="Zhu Q."/>
            <person name="Mitros T."/>
            <person name="Hellsten U."/>
            <person name="Loque D."/>
            <person name="Otillar R."/>
            <person name="Salamov A."/>
            <person name="Schmutz J."/>
            <person name="Shapiro H."/>
            <person name="Lindquist E."/>
            <person name="Lucas S."/>
            <person name="Rokhsar D."/>
            <person name="Grigoriev I.V."/>
        </authorList>
    </citation>
    <scope>NUCLEOTIDE SEQUENCE [LARGE SCALE GENOMIC DNA]</scope>
</reference>
<accession>D8T3I1</accession>
<dbReference type="GO" id="GO:0005634">
    <property type="term" value="C:nucleus"/>
    <property type="evidence" value="ECO:0000318"/>
    <property type="project" value="GO_Central"/>
</dbReference>
<evidence type="ECO:0000313" key="4">
    <source>
        <dbReference type="EMBL" id="EFJ08749.1"/>
    </source>
</evidence>
<proteinExistence type="predicted"/>
<dbReference type="InParanoid" id="D8T3I1"/>
<evidence type="ECO:0000313" key="5">
    <source>
        <dbReference type="Proteomes" id="UP000001514"/>
    </source>
</evidence>
<dbReference type="InterPro" id="IPR033053">
    <property type="entry name" value="Hir3/CABIN1"/>
</dbReference>
<dbReference type="InterPro" id="IPR011990">
    <property type="entry name" value="TPR-like_helical_dom_sf"/>
</dbReference>
<dbReference type="EMBL" id="GL377670">
    <property type="protein sequence ID" value="EFJ08749.1"/>
    <property type="molecule type" value="Genomic_DNA"/>
</dbReference>
<evidence type="ECO:0000256" key="2">
    <source>
        <dbReference type="ARBA" id="ARBA00023242"/>
    </source>
</evidence>
<dbReference type="PANTHER" id="PTHR15502">
    <property type="entry name" value="CALCINEURIN-BINDING PROTEIN CABIN 1-RELATED"/>
    <property type="match status" value="1"/>
</dbReference>
<dbReference type="GO" id="GO:0006325">
    <property type="term" value="P:chromatin organization"/>
    <property type="evidence" value="ECO:0007669"/>
    <property type="project" value="InterPro"/>
</dbReference>
<feature type="region of interest" description="Disordered" evidence="3">
    <location>
        <begin position="1"/>
        <end position="23"/>
    </location>
</feature>
<gene>
    <name evidence="4" type="ORF">SELMODRAFT_428704</name>
</gene>
<organism evidence="5">
    <name type="scientific">Selaginella moellendorffii</name>
    <name type="common">Spikemoss</name>
    <dbReference type="NCBI Taxonomy" id="88036"/>
    <lineage>
        <taxon>Eukaryota</taxon>
        <taxon>Viridiplantae</taxon>
        <taxon>Streptophyta</taxon>
        <taxon>Embryophyta</taxon>
        <taxon>Tracheophyta</taxon>
        <taxon>Lycopodiopsida</taxon>
        <taxon>Selaginellales</taxon>
        <taxon>Selaginellaceae</taxon>
        <taxon>Selaginella</taxon>
    </lineage>
</organism>
<keyword evidence="5" id="KW-1185">Reference proteome</keyword>
<protein>
    <submittedName>
        <fullName evidence="4">Uncharacterized protein</fullName>
    </submittedName>
</protein>
<dbReference type="HOGENOM" id="CLU_002326_0_0_1"/>
<dbReference type="KEGG" id="smo:SELMODRAFT_428704"/>
<dbReference type="PANTHER" id="PTHR15502:SF7">
    <property type="entry name" value="CALCINEURIN-BINDING PROTEIN CABIN-1"/>
    <property type="match status" value="1"/>
</dbReference>
<name>D8T3I1_SELML</name>
<dbReference type="Gramene" id="EFJ08749">
    <property type="protein sequence ID" value="EFJ08749"/>
    <property type="gene ID" value="SELMODRAFT_428704"/>
</dbReference>
<dbReference type="eggNOG" id="ENOG502QPUI">
    <property type="taxonomic scope" value="Eukaryota"/>
</dbReference>
<feature type="compositionally biased region" description="Polar residues" evidence="3">
    <location>
        <begin position="874"/>
        <end position="884"/>
    </location>
</feature>
<dbReference type="Proteomes" id="UP000001514">
    <property type="component" value="Unassembled WGS sequence"/>
</dbReference>
<dbReference type="FunCoup" id="D8T3I1">
    <property type="interactions" value="1505"/>
</dbReference>
<dbReference type="Gene3D" id="1.25.40.10">
    <property type="entry name" value="Tetratricopeptide repeat domain"/>
    <property type="match status" value="1"/>
</dbReference>
<dbReference type="SUPFAM" id="SSF48452">
    <property type="entry name" value="TPR-like"/>
    <property type="match status" value="1"/>
</dbReference>
<feature type="region of interest" description="Disordered" evidence="3">
    <location>
        <begin position="867"/>
        <end position="889"/>
    </location>
</feature>
<dbReference type="STRING" id="88036.D8T3I1"/>
<comment type="subcellular location">
    <subcellularLocation>
        <location evidence="1">Nucleus</location>
    </subcellularLocation>
</comment>
<evidence type="ECO:0000256" key="1">
    <source>
        <dbReference type="ARBA" id="ARBA00004123"/>
    </source>
</evidence>